<protein>
    <submittedName>
        <fullName evidence="3">Phosphohistidine phosphatase</fullName>
    </submittedName>
</protein>
<dbReference type="InterPro" id="IPR038186">
    <property type="entry name" value="CHAD_dom_sf"/>
</dbReference>
<dbReference type="Proteomes" id="UP000199339">
    <property type="component" value="Unassembled WGS sequence"/>
</dbReference>
<dbReference type="RefSeq" id="WP_091999103.1">
    <property type="nucleotide sequence ID" value="NZ_FOUR01000001.1"/>
</dbReference>
<sequence>MKHLFLIRHAKSSWADEALSDHQRPLNSRGESQLAPLGRALVRSGAFGGTIHASDAVRAQQTLAGVVPEGFPDNRVHISPELYTFDYRRLLHWLKALDDGEETVTIIGHNPALLELAGHLLKHPPANLPTAGFVHIRLPDKPWRKMAAGKGRLEAFLTPREFSYQQFDRKRKKRARTTGDEPGRDIPEALSHQLQRMRELEPGVKVGLDDEFLHQFRIAIRRSRAITESVEEVSGDKSLHQSIRQLKRNARATSRLRDLHVFLQDLPALCEHNSELQTALGTWAETEADQEHHALVKRLGSMRYRDAMHRWENQIHSRQFRKLASRLTPKDIRKAVENRIREFNRRTAELLHNSPDEDIHRLRKLLKRIRYLMELDARGWKQPLKALKYRQELYGRFQDLHVQVELVKAFRMRAPETLPGAVDGLKERLEQQKADARRQILALGGLDGAPV</sequence>
<feature type="region of interest" description="Disordered" evidence="1">
    <location>
        <begin position="167"/>
        <end position="186"/>
    </location>
</feature>
<evidence type="ECO:0000313" key="3">
    <source>
        <dbReference type="EMBL" id="SFM44389.1"/>
    </source>
</evidence>
<dbReference type="PANTHER" id="PTHR39339:SF1">
    <property type="entry name" value="CHAD DOMAIN-CONTAINING PROTEIN"/>
    <property type="match status" value="1"/>
</dbReference>
<keyword evidence="4" id="KW-1185">Reference proteome</keyword>
<feature type="domain" description="CHAD" evidence="2">
    <location>
        <begin position="179"/>
        <end position="451"/>
    </location>
</feature>
<dbReference type="InterPro" id="IPR013078">
    <property type="entry name" value="His_Pase_superF_clade-1"/>
</dbReference>
<reference evidence="4" key="1">
    <citation type="submission" date="2016-10" db="EMBL/GenBank/DDBJ databases">
        <authorList>
            <person name="Varghese N."/>
            <person name="Submissions S."/>
        </authorList>
    </citation>
    <scope>NUCLEOTIDE SEQUENCE [LARGE SCALE GENOMIC DNA]</scope>
    <source>
        <strain evidence="4">CGMCC 1.6775</strain>
    </source>
</reference>
<dbReference type="PROSITE" id="PS51708">
    <property type="entry name" value="CHAD"/>
    <property type="match status" value="1"/>
</dbReference>
<dbReference type="EMBL" id="FOUR01000001">
    <property type="protein sequence ID" value="SFM44389.1"/>
    <property type="molecule type" value="Genomic_DNA"/>
</dbReference>
<name>A0A1I4QWG7_9GAMM</name>
<dbReference type="InterPro" id="IPR007899">
    <property type="entry name" value="CHAD_dom"/>
</dbReference>
<evidence type="ECO:0000256" key="1">
    <source>
        <dbReference type="SAM" id="MobiDB-lite"/>
    </source>
</evidence>
<dbReference type="SMART" id="SM00855">
    <property type="entry name" value="PGAM"/>
    <property type="match status" value="1"/>
</dbReference>
<dbReference type="SMART" id="SM00880">
    <property type="entry name" value="CHAD"/>
    <property type="match status" value="1"/>
</dbReference>
<accession>A0A1I4QWG7</accession>
<gene>
    <name evidence="3" type="ORF">SAMN04487961_0279</name>
</gene>
<dbReference type="Gene3D" id="3.40.50.1240">
    <property type="entry name" value="Phosphoglycerate mutase-like"/>
    <property type="match status" value="1"/>
</dbReference>
<dbReference type="Gene3D" id="1.40.20.10">
    <property type="entry name" value="CHAD domain"/>
    <property type="match status" value="1"/>
</dbReference>
<dbReference type="Pfam" id="PF05235">
    <property type="entry name" value="CHAD"/>
    <property type="match status" value="1"/>
</dbReference>
<dbReference type="CDD" id="cd07067">
    <property type="entry name" value="HP_PGM_like"/>
    <property type="match status" value="1"/>
</dbReference>
<feature type="compositionally biased region" description="Basic and acidic residues" evidence="1">
    <location>
        <begin position="177"/>
        <end position="186"/>
    </location>
</feature>
<dbReference type="PANTHER" id="PTHR39339">
    <property type="entry name" value="SLR1444 PROTEIN"/>
    <property type="match status" value="1"/>
</dbReference>
<evidence type="ECO:0000259" key="2">
    <source>
        <dbReference type="PROSITE" id="PS51708"/>
    </source>
</evidence>
<proteinExistence type="predicted"/>
<dbReference type="SUPFAM" id="SSF53254">
    <property type="entry name" value="Phosphoglycerate mutase-like"/>
    <property type="match status" value="1"/>
</dbReference>
<evidence type="ECO:0000313" key="4">
    <source>
        <dbReference type="Proteomes" id="UP000199339"/>
    </source>
</evidence>
<organism evidence="3 4">
    <name type="scientific">Marinobacter pelagius</name>
    <dbReference type="NCBI Taxonomy" id="379482"/>
    <lineage>
        <taxon>Bacteria</taxon>
        <taxon>Pseudomonadati</taxon>
        <taxon>Pseudomonadota</taxon>
        <taxon>Gammaproteobacteria</taxon>
        <taxon>Pseudomonadales</taxon>
        <taxon>Marinobacteraceae</taxon>
        <taxon>Marinobacter</taxon>
    </lineage>
</organism>
<dbReference type="OrthoDB" id="9810154at2"/>
<dbReference type="InterPro" id="IPR029033">
    <property type="entry name" value="His_PPase_superfam"/>
</dbReference>
<dbReference type="AlphaFoldDB" id="A0A1I4QWG7"/>